<dbReference type="GO" id="GO:0003677">
    <property type="term" value="F:DNA binding"/>
    <property type="evidence" value="ECO:0007669"/>
    <property type="project" value="UniProtKB-UniRule"/>
</dbReference>
<protein>
    <submittedName>
        <fullName evidence="4">TetR family transcriptional regulator</fullName>
    </submittedName>
</protein>
<evidence type="ECO:0000313" key="5">
    <source>
        <dbReference type="Proteomes" id="UP000294656"/>
    </source>
</evidence>
<dbReference type="Gene3D" id="1.10.357.10">
    <property type="entry name" value="Tetracycline Repressor, domain 2"/>
    <property type="match status" value="1"/>
</dbReference>
<dbReference type="EMBL" id="SNXC01000009">
    <property type="protein sequence ID" value="TDO99781.1"/>
    <property type="molecule type" value="Genomic_DNA"/>
</dbReference>
<reference evidence="4 5" key="1">
    <citation type="submission" date="2019-03" db="EMBL/GenBank/DDBJ databases">
        <title>Genomic Encyclopedia of Type Strains, Phase III (KMG-III): the genomes of soil and plant-associated and newly described type strains.</title>
        <authorList>
            <person name="Whitman W."/>
        </authorList>
    </citation>
    <scope>NUCLEOTIDE SEQUENCE [LARGE SCALE GENOMIC DNA]</scope>
    <source>
        <strain evidence="4 5">CECT 7378</strain>
    </source>
</reference>
<keyword evidence="5" id="KW-1185">Reference proteome</keyword>
<dbReference type="Pfam" id="PF00440">
    <property type="entry name" value="TetR_N"/>
    <property type="match status" value="1"/>
</dbReference>
<dbReference type="PROSITE" id="PS50977">
    <property type="entry name" value="HTH_TETR_2"/>
    <property type="match status" value="1"/>
</dbReference>
<comment type="caution">
    <text evidence="4">The sequence shown here is derived from an EMBL/GenBank/DDBJ whole genome shotgun (WGS) entry which is preliminary data.</text>
</comment>
<gene>
    <name evidence="4" type="ORF">DFP79_0784</name>
</gene>
<dbReference type="OrthoDB" id="116240at2"/>
<feature type="DNA-binding region" description="H-T-H motif" evidence="2">
    <location>
        <begin position="32"/>
        <end position="51"/>
    </location>
</feature>
<accession>A0A4R6MDI8</accession>
<dbReference type="InterPro" id="IPR001647">
    <property type="entry name" value="HTH_TetR"/>
</dbReference>
<sequence>MNKRTRQKQQTKEAIKRAAKRSFFENGIDGTTTREISRDANVAVGTFFVHYSDKLELVKEIFFEELEDALTRHAEKEEFTESPSNYLQQVAQTLFHFFGDLEEFTKNVVLDSLVTDGFHSQQMKIVSSGIASRFERVGVNSEMAQLFADNMIANYWFVMMSCLSSGDYHSKANLSRLKSLNLPFEVSYQNAAK</sequence>
<dbReference type="SUPFAM" id="SSF46689">
    <property type="entry name" value="Homeodomain-like"/>
    <property type="match status" value="1"/>
</dbReference>
<evidence type="ECO:0000259" key="3">
    <source>
        <dbReference type="PROSITE" id="PS50977"/>
    </source>
</evidence>
<dbReference type="InterPro" id="IPR050624">
    <property type="entry name" value="HTH-type_Tx_Regulator"/>
</dbReference>
<evidence type="ECO:0000256" key="2">
    <source>
        <dbReference type="PROSITE-ProRule" id="PRU00335"/>
    </source>
</evidence>
<dbReference type="InterPro" id="IPR009057">
    <property type="entry name" value="Homeodomain-like_sf"/>
</dbReference>
<keyword evidence="1 2" id="KW-0238">DNA-binding</keyword>
<dbReference type="RefSeq" id="WP_133502612.1">
    <property type="nucleotide sequence ID" value="NZ_SNXC01000009.1"/>
</dbReference>
<proteinExistence type="predicted"/>
<evidence type="ECO:0000256" key="1">
    <source>
        <dbReference type="ARBA" id="ARBA00023125"/>
    </source>
</evidence>
<feature type="domain" description="HTH tetR-type" evidence="3">
    <location>
        <begin position="9"/>
        <end position="69"/>
    </location>
</feature>
<organism evidence="4 5">
    <name type="scientific">Marinomonas balearica</name>
    <dbReference type="NCBI Taxonomy" id="491947"/>
    <lineage>
        <taxon>Bacteria</taxon>
        <taxon>Pseudomonadati</taxon>
        <taxon>Pseudomonadota</taxon>
        <taxon>Gammaproteobacteria</taxon>
        <taxon>Oceanospirillales</taxon>
        <taxon>Oceanospirillaceae</taxon>
        <taxon>Marinomonas</taxon>
    </lineage>
</organism>
<dbReference type="PANTHER" id="PTHR43479:SF11">
    <property type="entry name" value="ACREF_ENVCD OPERON REPRESSOR-RELATED"/>
    <property type="match status" value="1"/>
</dbReference>
<evidence type="ECO:0000313" key="4">
    <source>
        <dbReference type="EMBL" id="TDO99781.1"/>
    </source>
</evidence>
<dbReference type="PANTHER" id="PTHR43479">
    <property type="entry name" value="ACREF/ENVCD OPERON REPRESSOR-RELATED"/>
    <property type="match status" value="1"/>
</dbReference>
<name>A0A4R6MDI8_9GAMM</name>
<dbReference type="AlphaFoldDB" id="A0A4R6MDI8"/>
<dbReference type="Proteomes" id="UP000294656">
    <property type="component" value="Unassembled WGS sequence"/>
</dbReference>